<keyword evidence="4" id="KW-1185">Reference proteome</keyword>
<feature type="compositionally biased region" description="Basic and acidic residues" evidence="1">
    <location>
        <begin position="20"/>
        <end position="29"/>
    </location>
</feature>
<evidence type="ECO:0000313" key="3">
    <source>
        <dbReference type="EMBL" id="KAK4883401.1"/>
    </source>
</evidence>
<dbReference type="InterPro" id="IPR006578">
    <property type="entry name" value="MADF-dom"/>
</dbReference>
<dbReference type="Pfam" id="PF10545">
    <property type="entry name" value="MADF_DNA_bdg"/>
    <property type="match status" value="1"/>
</dbReference>
<feature type="region of interest" description="Disordered" evidence="1">
    <location>
        <begin position="1"/>
        <end position="43"/>
    </location>
</feature>
<proteinExistence type="predicted"/>
<comment type="caution">
    <text evidence="3">The sequence shown here is derived from an EMBL/GenBank/DDBJ whole genome shotgun (WGS) entry which is preliminary data.</text>
</comment>
<reference evidence="4" key="1">
    <citation type="submission" date="2023-01" db="EMBL/GenBank/DDBJ databases">
        <title>Key to firefly adult light organ development and bioluminescence: homeobox transcription factors regulate luciferase expression and transportation to peroxisome.</title>
        <authorList>
            <person name="Fu X."/>
        </authorList>
    </citation>
    <scope>NUCLEOTIDE SEQUENCE [LARGE SCALE GENOMIC DNA]</scope>
</reference>
<evidence type="ECO:0000313" key="4">
    <source>
        <dbReference type="Proteomes" id="UP001353858"/>
    </source>
</evidence>
<gene>
    <name evidence="3" type="ORF">RN001_006720</name>
</gene>
<feature type="compositionally biased region" description="Acidic residues" evidence="1">
    <location>
        <begin position="127"/>
        <end position="137"/>
    </location>
</feature>
<name>A0AAN7PLF4_9COLE</name>
<evidence type="ECO:0000256" key="1">
    <source>
        <dbReference type="SAM" id="MobiDB-lite"/>
    </source>
</evidence>
<organism evidence="3 4">
    <name type="scientific">Aquatica leii</name>
    <dbReference type="NCBI Taxonomy" id="1421715"/>
    <lineage>
        <taxon>Eukaryota</taxon>
        <taxon>Metazoa</taxon>
        <taxon>Ecdysozoa</taxon>
        <taxon>Arthropoda</taxon>
        <taxon>Hexapoda</taxon>
        <taxon>Insecta</taxon>
        <taxon>Pterygota</taxon>
        <taxon>Neoptera</taxon>
        <taxon>Endopterygota</taxon>
        <taxon>Coleoptera</taxon>
        <taxon>Polyphaga</taxon>
        <taxon>Elateriformia</taxon>
        <taxon>Elateroidea</taxon>
        <taxon>Lampyridae</taxon>
        <taxon>Luciolinae</taxon>
        <taxon>Aquatica</taxon>
    </lineage>
</organism>
<feature type="region of interest" description="Disordered" evidence="1">
    <location>
        <begin position="118"/>
        <end position="137"/>
    </location>
</feature>
<sequence>MVEVPSDINCPISPDNSSDVSERNQDVPEHIGGSKLETEDDEKVTEEQCKNRWTVLRNKFNVERRNVELVGLGSDGTSKWDLFTQMQFLNVHIKERQTKGNIKRKFIQTVPIDLLSPSSSTSVWDNMSDDQEVATQE</sequence>
<dbReference type="Proteomes" id="UP001353858">
    <property type="component" value="Unassembled WGS sequence"/>
</dbReference>
<dbReference type="EMBL" id="JARPUR010000002">
    <property type="protein sequence ID" value="KAK4883401.1"/>
    <property type="molecule type" value="Genomic_DNA"/>
</dbReference>
<accession>A0AAN7PLF4</accession>
<dbReference type="AlphaFoldDB" id="A0AAN7PLF4"/>
<evidence type="ECO:0000259" key="2">
    <source>
        <dbReference type="Pfam" id="PF10545"/>
    </source>
</evidence>
<feature type="domain" description="MADF" evidence="2">
    <location>
        <begin position="41"/>
        <end position="89"/>
    </location>
</feature>
<protein>
    <recommendedName>
        <fullName evidence="2">MADF domain-containing protein</fullName>
    </recommendedName>
</protein>